<dbReference type="Proteomes" id="UP000604046">
    <property type="component" value="Unassembled WGS sequence"/>
</dbReference>
<comment type="caution">
    <text evidence="3">The sequence shown here is derived from an EMBL/GenBank/DDBJ whole genome shotgun (WGS) entry which is preliminary data.</text>
</comment>
<dbReference type="OrthoDB" id="446848at2759"/>
<accession>A0A812GY80</accession>
<sequence length="185" mass="20017">DAVRAWKLWLFLLRMLLSRPAGTDRVPKQAGAPARPTTNTTDDLPRRLERATLQQLTDPSRRPAEPYRPLARRGAAPGPSGYTAEILRLVLDEDDASQLLCDVASLLAQAHVPEPAVEGLALGRLVALSKPGGGTRGLVVGDFLRRLVARTIAQQFASNFEAACNPYQYALSTRAGRPELDTPVG</sequence>
<reference evidence="3" key="1">
    <citation type="submission" date="2021-02" db="EMBL/GenBank/DDBJ databases">
        <authorList>
            <person name="Dougan E. K."/>
            <person name="Rhodes N."/>
            <person name="Thang M."/>
            <person name="Chan C."/>
        </authorList>
    </citation>
    <scope>NUCLEOTIDE SEQUENCE</scope>
</reference>
<dbReference type="EMBL" id="CAJNDS010000039">
    <property type="protein sequence ID" value="CAE6929743.1"/>
    <property type="molecule type" value="Genomic_DNA"/>
</dbReference>
<keyword evidence="2" id="KW-0732">Signal</keyword>
<evidence type="ECO:0000313" key="4">
    <source>
        <dbReference type="Proteomes" id="UP000604046"/>
    </source>
</evidence>
<protein>
    <submittedName>
        <fullName evidence="3">Uncharacterized protein</fullName>
    </submittedName>
</protein>
<evidence type="ECO:0000256" key="1">
    <source>
        <dbReference type="SAM" id="MobiDB-lite"/>
    </source>
</evidence>
<evidence type="ECO:0000313" key="3">
    <source>
        <dbReference type="EMBL" id="CAE6929743.1"/>
    </source>
</evidence>
<name>A0A812GY80_9DINO</name>
<feature type="non-terminal residue" evidence="3">
    <location>
        <position position="1"/>
    </location>
</feature>
<evidence type="ECO:0000256" key="2">
    <source>
        <dbReference type="SAM" id="SignalP"/>
    </source>
</evidence>
<dbReference type="AlphaFoldDB" id="A0A812GY80"/>
<organism evidence="3 4">
    <name type="scientific">Symbiodinium natans</name>
    <dbReference type="NCBI Taxonomy" id="878477"/>
    <lineage>
        <taxon>Eukaryota</taxon>
        <taxon>Sar</taxon>
        <taxon>Alveolata</taxon>
        <taxon>Dinophyceae</taxon>
        <taxon>Suessiales</taxon>
        <taxon>Symbiodiniaceae</taxon>
        <taxon>Symbiodinium</taxon>
    </lineage>
</organism>
<feature type="signal peptide" evidence="2">
    <location>
        <begin position="1"/>
        <end position="23"/>
    </location>
</feature>
<proteinExistence type="predicted"/>
<gene>
    <name evidence="3" type="ORF">SNAT2548_LOCUS792</name>
</gene>
<feature type="chain" id="PRO_5033046974" evidence="2">
    <location>
        <begin position="24"/>
        <end position="185"/>
    </location>
</feature>
<feature type="region of interest" description="Disordered" evidence="1">
    <location>
        <begin position="22"/>
        <end position="78"/>
    </location>
</feature>
<keyword evidence="4" id="KW-1185">Reference proteome</keyword>